<dbReference type="Gene3D" id="3.30.1520.10">
    <property type="entry name" value="Phox-like domain"/>
    <property type="match status" value="1"/>
</dbReference>
<dbReference type="InterPro" id="IPR001683">
    <property type="entry name" value="PX_dom"/>
</dbReference>
<dbReference type="SUPFAM" id="SSF64268">
    <property type="entry name" value="PX domain"/>
    <property type="match status" value="1"/>
</dbReference>
<evidence type="ECO:0000313" key="3">
    <source>
        <dbReference type="EMBL" id="CAE0433238.1"/>
    </source>
</evidence>
<sequence>MMEDIFETHTATAEGSGKSKEKSGTEKEESQSEYRSVDPNASASDKINFDKLQKELERLKDTLRLYEEPPDLDEQRQTLVVDGFKTVKTNYLGSLHVRYQITRTRNQNTRLSVYRRFSDWIFLHSLLMKSNELHAKIIPSPPPKKSIGNTDLDFVELRMLQLHAFTKALTGHPDIRKNEYFRKFLYLTNEQWEEITGTVTAVTSLPDHEDSNDSSNNYVFEGDNNKKNMEGMTRFFKNLGKTGKSLIYKTIGKDTSPDSFLLELNQDITDLSPHEFEFVTAYRDLTVAFVNNGILQSYGSKHYLSLKRNMNIDAGDVEQTPVLLSNIYEKAVTSLVKIIKLIKSSIKYDSDLATDLQKLALQEGTASVSVGPSMFNNLVAFANTLEEVARIELECYRSMTEKHGDADANELVIGLYQNLFALQGASVFFKRYKKLKTKDIEDLARRKDEVKMCEKNLRSSLQNSLESYAQQQIQCASQKVKAFKGLYATLCQEN</sequence>
<feature type="domain" description="PX" evidence="2">
    <location>
        <begin position="77"/>
        <end position="192"/>
    </location>
</feature>
<protein>
    <recommendedName>
        <fullName evidence="2">PX domain-containing protein</fullName>
    </recommendedName>
</protein>
<dbReference type="InterPro" id="IPR036871">
    <property type="entry name" value="PX_dom_sf"/>
</dbReference>
<feature type="region of interest" description="Disordered" evidence="1">
    <location>
        <begin position="1"/>
        <end position="47"/>
    </location>
</feature>
<dbReference type="GO" id="GO:0005768">
    <property type="term" value="C:endosome"/>
    <property type="evidence" value="ECO:0007669"/>
    <property type="project" value="TreeGrafter"/>
</dbReference>
<accession>A0A7S3LKW5</accession>
<evidence type="ECO:0000256" key="1">
    <source>
        <dbReference type="SAM" id="MobiDB-lite"/>
    </source>
</evidence>
<proteinExistence type="predicted"/>
<dbReference type="Pfam" id="PF00787">
    <property type="entry name" value="PX"/>
    <property type="match status" value="1"/>
</dbReference>
<gene>
    <name evidence="3" type="ORF">ASTO00021_LOCUS3559</name>
</gene>
<dbReference type="GO" id="GO:0035091">
    <property type="term" value="F:phosphatidylinositol binding"/>
    <property type="evidence" value="ECO:0007669"/>
    <property type="project" value="InterPro"/>
</dbReference>
<organism evidence="3">
    <name type="scientific">Aplanochytrium stocchinoi</name>
    <dbReference type="NCBI Taxonomy" id="215587"/>
    <lineage>
        <taxon>Eukaryota</taxon>
        <taxon>Sar</taxon>
        <taxon>Stramenopiles</taxon>
        <taxon>Bigyra</taxon>
        <taxon>Labyrinthulomycetes</taxon>
        <taxon>Thraustochytrida</taxon>
        <taxon>Thraustochytriidae</taxon>
        <taxon>Aplanochytrium</taxon>
    </lineage>
</organism>
<reference evidence="3" key="1">
    <citation type="submission" date="2021-01" db="EMBL/GenBank/DDBJ databases">
        <authorList>
            <person name="Corre E."/>
            <person name="Pelletier E."/>
            <person name="Niang G."/>
            <person name="Scheremetjew M."/>
            <person name="Finn R."/>
            <person name="Kale V."/>
            <person name="Holt S."/>
            <person name="Cochrane G."/>
            <person name="Meng A."/>
            <person name="Brown T."/>
            <person name="Cohen L."/>
        </authorList>
    </citation>
    <scope>NUCLEOTIDE SEQUENCE</scope>
    <source>
        <strain evidence="3">GSBS06</strain>
    </source>
</reference>
<dbReference type="PROSITE" id="PS50195">
    <property type="entry name" value="PX"/>
    <property type="match status" value="1"/>
</dbReference>
<dbReference type="AlphaFoldDB" id="A0A7S3LKW5"/>
<dbReference type="PANTHER" id="PTHR10555:SF170">
    <property type="entry name" value="FI18122P1"/>
    <property type="match status" value="1"/>
</dbReference>
<evidence type="ECO:0000259" key="2">
    <source>
        <dbReference type="PROSITE" id="PS50195"/>
    </source>
</evidence>
<feature type="compositionally biased region" description="Basic and acidic residues" evidence="1">
    <location>
        <begin position="17"/>
        <end position="36"/>
    </location>
</feature>
<name>A0A7S3LKW5_9STRA</name>
<dbReference type="PANTHER" id="PTHR10555">
    <property type="entry name" value="SORTING NEXIN"/>
    <property type="match status" value="1"/>
</dbReference>
<dbReference type="SMART" id="SM00312">
    <property type="entry name" value="PX"/>
    <property type="match status" value="1"/>
</dbReference>
<dbReference type="EMBL" id="HBIN01004977">
    <property type="protein sequence ID" value="CAE0433238.1"/>
    <property type="molecule type" value="Transcribed_RNA"/>
</dbReference>